<dbReference type="InterPro" id="IPR008333">
    <property type="entry name" value="Cbr1-like_FAD-bd_dom"/>
</dbReference>
<evidence type="ECO:0000256" key="4">
    <source>
        <dbReference type="ARBA" id="ARBA00022714"/>
    </source>
</evidence>
<dbReference type="InterPro" id="IPR023455">
    <property type="entry name" value="Dihydroorotate_DHASE_ETsu"/>
</dbReference>
<evidence type="ECO:0000256" key="1">
    <source>
        <dbReference type="ARBA" id="ARBA00006422"/>
    </source>
</evidence>
<dbReference type="PIRSF" id="PIRSF006816">
    <property type="entry name" value="Cyc3_hyd_g"/>
    <property type="match status" value="1"/>
</dbReference>
<sequence length="262" mass="27992">MWAEGMTLPKFVEEALIAAHESPGAGVYIMTLMSPAIAAEALPGQFVDVSVPLGTSILRRPLGIAEVSRTEGWIRLIYRIVGQGTQALAAARPGARVSVLGPLGKGFRTQLRRPLLVGGGMGLSPLLFFAAESRGTASVLMGGRTKDELFWEHIYAPYVHEVFITTDDGSYGTKGFVTTLLPELLAKESYDGIAVCGPPVMMQRVAALAASYDVPCEVSLERHMACGLGACLSCAVDTKYGRRKVCKDGPVFSADEVYYDAS</sequence>
<dbReference type="STRING" id="749551.HMPREF9555_00138"/>
<dbReference type="InterPro" id="IPR050353">
    <property type="entry name" value="PyrK_electron_transfer"/>
</dbReference>
<comment type="subunit">
    <text evidence="11">Heterotetramer of 2 PyrK and 2 PyrD type B subunits.</text>
</comment>
<keyword evidence="7 11" id="KW-0665">Pyrimidine biosynthesis</keyword>
<comment type="cofactor">
    <cofactor evidence="13">
        <name>[2Fe-2S] cluster</name>
        <dbReference type="ChEBI" id="CHEBI:190135"/>
    </cofactor>
    <text evidence="13">Binds 1 [2Fe-2S] cluster per subunit.</text>
</comment>
<dbReference type="GO" id="GO:0050660">
    <property type="term" value="F:flavin adenine dinucleotide binding"/>
    <property type="evidence" value="ECO:0007669"/>
    <property type="project" value="InterPro"/>
</dbReference>
<comment type="cofactor">
    <cofactor evidence="11 12">
        <name>FAD</name>
        <dbReference type="ChEBI" id="CHEBI:57692"/>
    </cofactor>
    <text evidence="11 12">Binds 1 FAD per subunit.</text>
</comment>
<dbReference type="Pfam" id="PF00970">
    <property type="entry name" value="FAD_binding_6"/>
    <property type="match status" value="1"/>
</dbReference>
<dbReference type="Gene3D" id="2.10.240.10">
    <property type="entry name" value="Dihydroorotate dehydrogenase, electron transfer subunit"/>
    <property type="match status" value="1"/>
</dbReference>
<evidence type="ECO:0000256" key="5">
    <source>
        <dbReference type="ARBA" id="ARBA00022723"/>
    </source>
</evidence>
<keyword evidence="6 11" id="KW-0274">FAD</keyword>
<comment type="caution">
    <text evidence="11">Lacks conserved residue(s) required for the propagation of feature annotation.</text>
</comment>
<dbReference type="Proteomes" id="UP000004633">
    <property type="component" value="Unassembled WGS sequence"/>
</dbReference>
<comment type="pathway">
    <text evidence="11">Pyrimidine metabolism; UMP biosynthesis via de novo pathway; orotate from (S)-dihydroorotate (NAD(+) route): step 1/1.</text>
</comment>
<evidence type="ECO:0000256" key="8">
    <source>
        <dbReference type="ARBA" id="ARBA00022982"/>
    </source>
</evidence>
<dbReference type="AlphaFoldDB" id="E7MZJ6"/>
<gene>
    <name evidence="11" type="primary">pyrK</name>
    <name evidence="15" type="ORF">HMPREF9555_00138</name>
</gene>
<evidence type="ECO:0000256" key="3">
    <source>
        <dbReference type="ARBA" id="ARBA00022630"/>
    </source>
</evidence>
<organism evidence="15 16">
    <name type="scientific">Selenomonas artemidis F0399</name>
    <dbReference type="NCBI Taxonomy" id="749551"/>
    <lineage>
        <taxon>Bacteria</taxon>
        <taxon>Bacillati</taxon>
        <taxon>Bacillota</taxon>
        <taxon>Negativicutes</taxon>
        <taxon>Selenomonadales</taxon>
        <taxon>Selenomonadaceae</taxon>
        <taxon>Selenomonas</taxon>
    </lineage>
</organism>
<keyword evidence="5 11" id="KW-0479">Metal-binding</keyword>
<protein>
    <recommendedName>
        <fullName evidence="11">Dihydroorotate dehydrogenase B (NAD(+)), electron transfer subunit</fullName>
    </recommendedName>
    <alternativeName>
        <fullName evidence="11">Dihydroorotate oxidase B, electron transfer subunit</fullName>
    </alternativeName>
</protein>
<dbReference type="GO" id="GO:0046872">
    <property type="term" value="F:metal ion binding"/>
    <property type="evidence" value="ECO:0007669"/>
    <property type="project" value="UniProtKB-KW"/>
</dbReference>
<evidence type="ECO:0000256" key="6">
    <source>
        <dbReference type="ARBA" id="ARBA00022827"/>
    </source>
</evidence>
<dbReference type="GO" id="GO:0051537">
    <property type="term" value="F:2 iron, 2 sulfur cluster binding"/>
    <property type="evidence" value="ECO:0007669"/>
    <property type="project" value="UniProtKB-KW"/>
</dbReference>
<dbReference type="Gene3D" id="3.40.50.80">
    <property type="entry name" value="Nucleotide-binding domain of ferredoxin-NADP reductase (FNR) module"/>
    <property type="match status" value="1"/>
</dbReference>
<keyword evidence="16" id="KW-1185">Reference proteome</keyword>
<feature type="binding site" evidence="11 12">
    <location>
        <begin position="77"/>
        <end position="79"/>
    </location>
    <ligand>
        <name>FAD</name>
        <dbReference type="ChEBI" id="CHEBI:57692"/>
    </ligand>
</feature>
<dbReference type="SUPFAM" id="SSF52343">
    <property type="entry name" value="Ferredoxin reductase-like, C-terminal NADP-linked domain"/>
    <property type="match status" value="1"/>
</dbReference>
<dbReference type="Pfam" id="PF10418">
    <property type="entry name" value="DHODB_Fe-S_bind"/>
    <property type="match status" value="1"/>
</dbReference>
<keyword evidence="2 11" id="KW-0813">Transport</keyword>
<dbReference type="Gene3D" id="2.40.30.10">
    <property type="entry name" value="Translation factors"/>
    <property type="match status" value="1"/>
</dbReference>
<keyword evidence="4 11" id="KW-0001">2Fe-2S</keyword>
<dbReference type="InterPro" id="IPR019480">
    <property type="entry name" value="Dihydroorotate_DH_Fe-S-bd"/>
</dbReference>
<dbReference type="HOGENOM" id="CLU_003827_1_2_9"/>
<dbReference type="InterPro" id="IPR017938">
    <property type="entry name" value="Riboflavin_synthase-like_b-brl"/>
</dbReference>
<evidence type="ECO:0000256" key="13">
    <source>
        <dbReference type="PIRSR" id="PIRSR006816-2"/>
    </source>
</evidence>
<dbReference type="CDD" id="cd06218">
    <property type="entry name" value="DHOD_e_trans"/>
    <property type="match status" value="1"/>
</dbReference>
<reference evidence="15 16" key="1">
    <citation type="submission" date="2010-08" db="EMBL/GenBank/DDBJ databases">
        <authorList>
            <person name="Weinstock G."/>
            <person name="Sodergren E."/>
            <person name="Clifton S."/>
            <person name="Fulton L."/>
            <person name="Fulton B."/>
            <person name="Courtney L."/>
            <person name="Fronick C."/>
            <person name="Harrison M."/>
            <person name="Strong C."/>
            <person name="Farmer C."/>
            <person name="Delahaunty K."/>
            <person name="Markovic C."/>
            <person name="Hall O."/>
            <person name="Minx P."/>
            <person name="Tomlinson C."/>
            <person name="Mitreva M."/>
            <person name="Hou S."/>
            <person name="Chen J."/>
            <person name="Wollam A."/>
            <person name="Pepin K.H."/>
            <person name="Johnson M."/>
            <person name="Bhonagiri V."/>
            <person name="Zhang X."/>
            <person name="Suruliraj S."/>
            <person name="Warren W."/>
            <person name="Chinwalla A."/>
            <person name="Mardis E.R."/>
            <person name="Wilson R.K."/>
        </authorList>
    </citation>
    <scope>NUCLEOTIDE SEQUENCE [LARGE SCALE GENOMIC DNA]</scope>
    <source>
        <strain evidence="15 16">F0399</strain>
    </source>
</reference>
<keyword evidence="10 11" id="KW-0411">Iron-sulfur</keyword>
<keyword evidence="3 11" id="KW-0285">Flavoprotein</keyword>
<evidence type="ECO:0000256" key="12">
    <source>
        <dbReference type="PIRSR" id="PIRSR006816-1"/>
    </source>
</evidence>
<evidence type="ECO:0000313" key="16">
    <source>
        <dbReference type="Proteomes" id="UP000004633"/>
    </source>
</evidence>
<keyword evidence="8 11" id="KW-0249">Electron transport</keyword>
<name>E7MZJ6_9FIRM</name>
<evidence type="ECO:0000256" key="9">
    <source>
        <dbReference type="ARBA" id="ARBA00023004"/>
    </source>
</evidence>
<accession>E7MZJ6</accession>
<dbReference type="SUPFAM" id="SSF63380">
    <property type="entry name" value="Riboflavin synthase domain-like"/>
    <property type="match status" value="1"/>
</dbReference>
<feature type="domain" description="FAD-binding FR-type" evidence="14">
    <location>
        <begin position="9"/>
        <end position="109"/>
    </location>
</feature>
<feature type="binding site" evidence="11 13">
    <location>
        <position position="231"/>
    </location>
    <ligand>
        <name>[2Fe-2S] cluster</name>
        <dbReference type="ChEBI" id="CHEBI:190135"/>
    </ligand>
</feature>
<dbReference type="InterPro" id="IPR037117">
    <property type="entry name" value="Dihydroorotate_DH_ele_sf"/>
</dbReference>
<evidence type="ECO:0000313" key="15">
    <source>
        <dbReference type="EMBL" id="EFW30510.1"/>
    </source>
</evidence>
<comment type="cofactor">
    <cofactor evidence="11">
        <name>[2Fe-2S] cluster</name>
        <dbReference type="ChEBI" id="CHEBI:190135"/>
    </cofactor>
    <text evidence="11">Binds 1 [2Fe-2S] cluster per subunit.</text>
</comment>
<feature type="binding site" evidence="11 13">
    <location>
        <position position="246"/>
    </location>
    <ligand>
        <name>[2Fe-2S] cluster</name>
        <dbReference type="ChEBI" id="CHEBI:190135"/>
    </ligand>
</feature>
<dbReference type="InterPro" id="IPR039261">
    <property type="entry name" value="FNR_nucleotide-bd"/>
</dbReference>
<feature type="binding site" evidence="11 13">
    <location>
        <position position="226"/>
    </location>
    <ligand>
        <name>[2Fe-2S] cluster</name>
        <dbReference type="ChEBI" id="CHEBI:190135"/>
    </ligand>
</feature>
<evidence type="ECO:0000256" key="11">
    <source>
        <dbReference type="HAMAP-Rule" id="MF_01211"/>
    </source>
</evidence>
<evidence type="ECO:0000256" key="10">
    <source>
        <dbReference type="ARBA" id="ARBA00023014"/>
    </source>
</evidence>
<dbReference type="PANTHER" id="PTHR43513">
    <property type="entry name" value="DIHYDROOROTATE DEHYDROGENASE B (NAD(+)), ELECTRON TRANSFER SUBUNIT"/>
    <property type="match status" value="1"/>
</dbReference>
<dbReference type="PANTHER" id="PTHR43513:SF3">
    <property type="entry name" value="DIHYDROOROTATE DEHYDROGENASE B (NAD(+)), ELECTRON TRANSFER SUBUNIT-RELATED"/>
    <property type="match status" value="1"/>
</dbReference>
<evidence type="ECO:0000259" key="14">
    <source>
        <dbReference type="PROSITE" id="PS51384"/>
    </source>
</evidence>
<comment type="similarity">
    <text evidence="1 11">Belongs to the PyrK family.</text>
</comment>
<dbReference type="PROSITE" id="PS51384">
    <property type="entry name" value="FAD_FR"/>
    <property type="match status" value="1"/>
</dbReference>
<feature type="binding site" evidence="11 12">
    <location>
        <begin position="84"/>
        <end position="85"/>
    </location>
    <ligand>
        <name>FAD</name>
        <dbReference type="ChEBI" id="CHEBI:57692"/>
    </ligand>
</feature>
<dbReference type="InterPro" id="IPR012165">
    <property type="entry name" value="Cyt_c3_hydrogenase_gsu"/>
</dbReference>
<evidence type="ECO:0000256" key="2">
    <source>
        <dbReference type="ARBA" id="ARBA00022448"/>
    </source>
</evidence>
<dbReference type="InterPro" id="IPR017927">
    <property type="entry name" value="FAD-bd_FR_type"/>
</dbReference>
<dbReference type="GO" id="GO:0016491">
    <property type="term" value="F:oxidoreductase activity"/>
    <property type="evidence" value="ECO:0007669"/>
    <property type="project" value="InterPro"/>
</dbReference>
<comment type="caution">
    <text evidence="15">The sequence shown here is derived from an EMBL/GenBank/DDBJ whole genome shotgun (WGS) entry which is preliminary data.</text>
</comment>
<dbReference type="HAMAP" id="MF_01211">
    <property type="entry name" value="DHODB_Fe_S_bind"/>
    <property type="match status" value="1"/>
</dbReference>
<dbReference type="EMBL" id="AECV01000001">
    <property type="protein sequence ID" value="EFW30510.1"/>
    <property type="molecule type" value="Genomic_DNA"/>
</dbReference>
<comment type="function">
    <text evidence="11">Responsible for channeling the electrons from the oxidation of dihydroorotate from the FMN redox center in the PyrD type B subunit to the ultimate electron acceptor NAD(+).</text>
</comment>
<proteinExistence type="inferred from homology"/>
<dbReference type="RefSeq" id="WP_009348778.1">
    <property type="nucleotide sequence ID" value="NZ_GL638127.1"/>
</dbReference>
<evidence type="ECO:0000256" key="7">
    <source>
        <dbReference type="ARBA" id="ARBA00022975"/>
    </source>
</evidence>
<dbReference type="GO" id="GO:0009055">
    <property type="term" value="F:electron transfer activity"/>
    <property type="evidence" value="ECO:0007669"/>
    <property type="project" value="UniProtKB-UniRule"/>
</dbReference>
<dbReference type="GO" id="GO:0044205">
    <property type="term" value="P:'de novo' UMP biosynthetic process"/>
    <property type="evidence" value="ECO:0007669"/>
    <property type="project" value="UniProtKB-UniRule"/>
</dbReference>
<keyword evidence="9 11" id="KW-0408">Iron</keyword>
<dbReference type="UniPathway" id="UPA00070">
    <property type="reaction ID" value="UER00945"/>
</dbReference>
<feature type="binding site" evidence="11 13">
    <location>
        <position position="234"/>
    </location>
    <ligand>
        <name>[2Fe-2S] cluster</name>
        <dbReference type="ChEBI" id="CHEBI:190135"/>
    </ligand>
</feature>